<evidence type="ECO:0000313" key="9">
    <source>
        <dbReference type="EMBL" id="BBH26971.1"/>
    </source>
</evidence>
<dbReference type="KEGG" id="ebm:SG0102_29350"/>
<name>A0A3G9JLT5_9FIRM</name>
<feature type="domain" description="Transposase IS66 central" evidence="3">
    <location>
        <begin position="222"/>
        <end position="482"/>
    </location>
</feature>
<dbReference type="InterPro" id="IPR052344">
    <property type="entry name" value="Transposase-related"/>
</dbReference>
<dbReference type="OrthoDB" id="2004935at2"/>
<dbReference type="EMBL" id="AP019309">
    <property type="protein sequence ID" value="BBH27881.1"/>
    <property type="molecule type" value="Genomic_DNA"/>
</dbReference>
<dbReference type="KEGG" id="ebm:SG0102_18480"/>
<evidence type="ECO:0000313" key="8">
    <source>
        <dbReference type="EMBL" id="BBH26914.1"/>
    </source>
</evidence>
<dbReference type="RefSeq" id="WP_125118089.1">
    <property type="nucleotide sequence ID" value="NZ_AP019309.1"/>
</dbReference>
<dbReference type="PANTHER" id="PTHR33678:SF2">
    <property type="match status" value="1"/>
</dbReference>
<evidence type="ECO:0000313" key="4">
    <source>
        <dbReference type="EMBL" id="BBH25110.1"/>
    </source>
</evidence>
<dbReference type="Pfam" id="PF03050">
    <property type="entry name" value="DDE_Tnp_IS66"/>
    <property type="match status" value="1"/>
</dbReference>
<dbReference type="Proteomes" id="UP000268059">
    <property type="component" value="Chromosome"/>
</dbReference>
<dbReference type="KEGG" id="ebm:SG0102_18130"/>
<dbReference type="EMBL" id="AP019309">
    <property type="protein sequence ID" value="BBH25110.1"/>
    <property type="molecule type" value="Genomic_DNA"/>
</dbReference>
<organism evidence="9 12">
    <name type="scientific">Intestinibaculum porci</name>
    <dbReference type="NCBI Taxonomy" id="2487118"/>
    <lineage>
        <taxon>Bacteria</taxon>
        <taxon>Bacillati</taxon>
        <taxon>Bacillota</taxon>
        <taxon>Erysipelotrichia</taxon>
        <taxon>Erysipelotrichales</taxon>
        <taxon>Erysipelotrichaceae</taxon>
        <taxon>Intestinibaculum</taxon>
    </lineage>
</organism>
<evidence type="ECO:0000259" key="3">
    <source>
        <dbReference type="Pfam" id="PF03050"/>
    </source>
</evidence>
<evidence type="ECO:0000313" key="5">
    <source>
        <dbReference type="EMBL" id="BBH25477.1"/>
    </source>
</evidence>
<dbReference type="PANTHER" id="PTHR33678">
    <property type="entry name" value="BLL1576 PROTEIN"/>
    <property type="match status" value="1"/>
</dbReference>
<sequence>MDSLGTLSVKYDKACKKIGDLKTRLYDCNEELKSKKQKLEYRDNRIAKLKQLCLEKDEMIRNLNDEINRLKDKIEYLNAISNHDSTTVGIPTASTPIGKAKYNSSINSREPTDRKIGGQPGHSKSELGIPDDIDEEIEYVADDATECPKCGSHELVFTGKTKAVYEKTISIKPINLKKVFYQYKCGSCGTTFFLGLKPNERSACHYGTAVQAVGLSLMNTCNVPINKVKTFFEGITNGEISPSEGYLAKLPMIASKKLSEFRIVLKNLMLQRTLVYWDDTVININTKKGCLRFYGDETLSYYTAHEKKDLEGIEEDKVLTLLTEEQKTMHDHNKVNYNAKFKFGNLECNQHLQRDLKKIAIDTKHDELMELKDLISDTIHKRKEAINKGETRFSDEFIENFNKKVNDILNRAEKRNKKDYDAYFGRSEKTLIKRIRDYYDNYFAWVNDFTLPTTNNCAERGLRVVKSHMRSSGQFQNIQNAQYYADAKTYIETCRKNGINEIYAMIRLYEGDPITVKEIFSGEDLS</sequence>
<dbReference type="KEGG" id="ebm:SG0102_04110"/>
<proteinExistence type="predicted"/>
<keyword evidence="12" id="KW-1185">Reference proteome</keyword>
<dbReference type="EMBL" id="AP019309">
    <property type="protein sequence ID" value="BBH25477.1"/>
    <property type="molecule type" value="Genomic_DNA"/>
</dbReference>
<reference evidence="9 12" key="1">
    <citation type="submission" date="2018-11" db="EMBL/GenBank/DDBJ databases">
        <title>Novel Erysipelotrichaceae bacterium isolated from small intestine of a swine.</title>
        <authorList>
            <person name="Kim J.S."/>
            <person name="Choe H."/>
            <person name="Lee Y.R."/>
            <person name="Kim K.M."/>
            <person name="Park D.S."/>
        </authorList>
    </citation>
    <scope>NUCLEOTIDE SEQUENCE [LARGE SCALE GENOMIC DNA]</scope>
    <source>
        <strain evidence="9 12">SG0102</strain>
    </source>
</reference>
<evidence type="ECO:0000313" key="7">
    <source>
        <dbReference type="EMBL" id="BBH26879.1"/>
    </source>
</evidence>
<evidence type="ECO:0000313" key="6">
    <source>
        <dbReference type="EMBL" id="BBH25859.1"/>
    </source>
</evidence>
<dbReference type="AlphaFoldDB" id="A0A3G9JLT5"/>
<evidence type="ECO:0000256" key="2">
    <source>
        <dbReference type="SAM" id="MobiDB-lite"/>
    </source>
</evidence>
<dbReference type="InterPro" id="IPR004291">
    <property type="entry name" value="Transposase_IS66_central"/>
</dbReference>
<dbReference type="KEGG" id="ebm:SG0102_28150"/>
<dbReference type="EMBL" id="AP019309">
    <property type="protein sequence ID" value="BBH26914.1"/>
    <property type="molecule type" value="Genomic_DNA"/>
</dbReference>
<dbReference type="KEGG" id="ebm:SG0102_07930"/>
<gene>
    <name evidence="4" type="ORF">SG0102_00440</name>
    <name evidence="5" type="ORF">SG0102_04110</name>
    <name evidence="6" type="ORF">SG0102_07930</name>
    <name evidence="7" type="ORF">SG0102_18130</name>
    <name evidence="8" type="ORF">SG0102_18480</name>
    <name evidence="9" type="ORF">SG0102_19050</name>
    <name evidence="10" type="ORF">SG0102_28150</name>
    <name evidence="11" type="ORF">SG0102_29350</name>
</gene>
<protein>
    <recommendedName>
        <fullName evidence="3">Transposase IS66 central domain-containing protein</fullName>
    </recommendedName>
</protein>
<accession>A0A3G9JLT5</accession>
<evidence type="ECO:0000256" key="1">
    <source>
        <dbReference type="SAM" id="Coils"/>
    </source>
</evidence>
<feature type="region of interest" description="Disordered" evidence="2">
    <location>
        <begin position="100"/>
        <end position="129"/>
    </location>
</feature>
<dbReference type="EMBL" id="AP019309">
    <property type="protein sequence ID" value="BBH28001.1"/>
    <property type="molecule type" value="Genomic_DNA"/>
</dbReference>
<evidence type="ECO:0000313" key="11">
    <source>
        <dbReference type="EMBL" id="BBH28001.1"/>
    </source>
</evidence>
<dbReference type="EMBL" id="AP019309">
    <property type="protein sequence ID" value="BBH26879.1"/>
    <property type="molecule type" value="Genomic_DNA"/>
</dbReference>
<evidence type="ECO:0000313" key="10">
    <source>
        <dbReference type="EMBL" id="BBH27881.1"/>
    </source>
</evidence>
<dbReference type="KEGG" id="ebm:SG0102_00440"/>
<dbReference type="KEGG" id="ebm:SG0102_19050"/>
<dbReference type="EMBL" id="AP019309">
    <property type="protein sequence ID" value="BBH25859.1"/>
    <property type="molecule type" value="Genomic_DNA"/>
</dbReference>
<feature type="coiled-coil region" evidence="1">
    <location>
        <begin position="46"/>
        <end position="80"/>
    </location>
</feature>
<keyword evidence="1" id="KW-0175">Coiled coil</keyword>
<dbReference type="EMBL" id="AP019309">
    <property type="protein sequence ID" value="BBH26971.1"/>
    <property type="molecule type" value="Genomic_DNA"/>
</dbReference>
<evidence type="ECO:0000313" key="12">
    <source>
        <dbReference type="Proteomes" id="UP000268059"/>
    </source>
</evidence>
<dbReference type="InParanoid" id="A0A3G9JLT5"/>